<evidence type="ECO:0000313" key="1">
    <source>
        <dbReference type="EMBL" id="ASZ74912.1"/>
    </source>
</evidence>
<keyword evidence="2" id="KW-1185">Reference proteome</keyword>
<organism evidence="1 2">
    <name type="scientific">Rhodococcus phage Trina</name>
    <dbReference type="NCBI Taxonomy" id="2027905"/>
    <lineage>
        <taxon>Viruses</taxon>
        <taxon>Duplodnaviria</taxon>
        <taxon>Heunggongvirae</taxon>
        <taxon>Uroviricota</taxon>
        <taxon>Caudoviricetes</taxon>
        <taxon>Trinavirus</taxon>
        <taxon>Trinavirus trina</taxon>
    </lineage>
</organism>
<sequence length="93" mass="10830">MHDRIRLFSEEGIIADDKYFWRQKDNFIGLLEEKMRASGYVPHLDLSPEWSTSLRDDESYAFKISWGGVFVGKEISLSKDPTAYSDGKLIRIR</sequence>
<protein>
    <submittedName>
        <fullName evidence="1">Uncharacterized protein</fullName>
    </submittedName>
</protein>
<dbReference type="OrthoDB" id="37614at10239"/>
<dbReference type="Proteomes" id="UP000231419">
    <property type="component" value="Segment"/>
</dbReference>
<accession>A0A2D1A260</accession>
<dbReference type="EMBL" id="MF668286">
    <property type="protein sequence ID" value="ASZ74912.1"/>
    <property type="molecule type" value="Genomic_DNA"/>
</dbReference>
<name>A0A2D1A260_9CAUD</name>
<evidence type="ECO:0000313" key="2">
    <source>
        <dbReference type="Proteomes" id="UP000231419"/>
    </source>
</evidence>
<gene>
    <name evidence="1" type="ORF">SEA_TRINA_98</name>
</gene>
<reference evidence="2" key="1">
    <citation type="submission" date="2017-08" db="EMBL/GenBank/DDBJ databases">
        <authorList>
            <person name="de Groot N.N."/>
        </authorList>
    </citation>
    <scope>NUCLEOTIDE SEQUENCE [LARGE SCALE GENOMIC DNA]</scope>
</reference>
<proteinExistence type="predicted"/>